<evidence type="ECO:0000256" key="11">
    <source>
        <dbReference type="ARBA" id="ARBA00023136"/>
    </source>
</evidence>
<dbReference type="GO" id="GO:0016020">
    <property type="term" value="C:membrane"/>
    <property type="evidence" value="ECO:0007669"/>
    <property type="project" value="UniProtKB-SubCell"/>
</dbReference>
<evidence type="ECO:0000256" key="9">
    <source>
        <dbReference type="ARBA" id="ARBA00022946"/>
    </source>
</evidence>
<feature type="compositionally biased region" description="Polar residues" evidence="12">
    <location>
        <begin position="24"/>
        <end position="33"/>
    </location>
</feature>
<proteinExistence type="inferred from homology"/>
<dbReference type="EMBL" id="VWRR01000001">
    <property type="protein sequence ID" value="KAF6005246.1"/>
    <property type="molecule type" value="Genomic_DNA"/>
</dbReference>
<dbReference type="OrthoDB" id="5738at2759"/>
<evidence type="ECO:0008006" key="16">
    <source>
        <dbReference type="Google" id="ProtNLM"/>
    </source>
</evidence>
<keyword evidence="10 13" id="KW-1133">Transmembrane helix</keyword>
<reference evidence="14 15" key="1">
    <citation type="journal article" date="2020" name="J. Phycol.">
        <title>Comparative genome analysis reveals Cyanidiococcus gen. nov., a new extremophilic red algal genus sister to Cyanidioschyzon (Cyanidioschyzonaceae, Rhodophyta).</title>
        <authorList>
            <person name="Liu S.-L."/>
            <person name="Chiang Y.-R."/>
            <person name="Yoon H.S."/>
            <person name="Fu H.-Y."/>
        </authorList>
    </citation>
    <scope>NUCLEOTIDE SEQUENCE [LARGE SCALE GENOMIC DNA]</scope>
    <source>
        <strain evidence="14 15">THAL066</strain>
    </source>
</reference>
<feature type="transmembrane region" description="Helical" evidence="13">
    <location>
        <begin position="468"/>
        <end position="497"/>
    </location>
</feature>
<comment type="caution">
    <text evidence="14">The sequence shown here is derived from an EMBL/GenBank/DDBJ whole genome shotgun (WGS) entry which is preliminary data.</text>
</comment>
<evidence type="ECO:0000313" key="15">
    <source>
        <dbReference type="Proteomes" id="UP000530660"/>
    </source>
</evidence>
<evidence type="ECO:0000256" key="1">
    <source>
        <dbReference type="ARBA" id="ARBA00004141"/>
    </source>
</evidence>
<feature type="transmembrane region" description="Helical" evidence="13">
    <location>
        <begin position="234"/>
        <end position="258"/>
    </location>
</feature>
<feature type="transmembrane region" description="Helical" evidence="13">
    <location>
        <begin position="424"/>
        <end position="448"/>
    </location>
</feature>
<evidence type="ECO:0000256" key="5">
    <source>
        <dbReference type="ARBA" id="ARBA00022640"/>
    </source>
</evidence>
<keyword evidence="8" id="KW-0378">Hydrolase</keyword>
<feature type="transmembrane region" description="Helical" evidence="13">
    <location>
        <begin position="381"/>
        <end position="404"/>
    </location>
</feature>
<evidence type="ECO:0000256" key="2">
    <source>
        <dbReference type="ARBA" id="ARBA00004229"/>
    </source>
</evidence>
<evidence type="ECO:0000256" key="3">
    <source>
        <dbReference type="ARBA" id="ARBA00007931"/>
    </source>
</evidence>
<evidence type="ECO:0000256" key="8">
    <source>
        <dbReference type="ARBA" id="ARBA00022801"/>
    </source>
</evidence>
<keyword evidence="6" id="KW-0645">Protease</keyword>
<dbReference type="AlphaFoldDB" id="A0A7J7IQ52"/>
<gene>
    <name evidence="14" type="ORF">F1559_003326</name>
</gene>
<evidence type="ECO:0000313" key="14">
    <source>
        <dbReference type="EMBL" id="KAF6005246.1"/>
    </source>
</evidence>
<dbReference type="Proteomes" id="UP000530660">
    <property type="component" value="Unassembled WGS sequence"/>
</dbReference>
<dbReference type="PANTHER" id="PTHR31412:SF0">
    <property type="entry name" value="ZINC METALLOPROTEASE EGY1, CHLOROPLASTIC-RELATED"/>
    <property type="match status" value="1"/>
</dbReference>
<evidence type="ECO:0000256" key="13">
    <source>
        <dbReference type="SAM" id="Phobius"/>
    </source>
</evidence>
<dbReference type="InterPro" id="IPR044838">
    <property type="entry name" value="EGY1-like"/>
</dbReference>
<feature type="transmembrane region" description="Helical" evidence="13">
    <location>
        <begin position="344"/>
        <end position="369"/>
    </location>
</feature>
<dbReference type="PANTHER" id="PTHR31412">
    <property type="entry name" value="ZINC METALLOPROTEASE EGY1"/>
    <property type="match status" value="1"/>
</dbReference>
<evidence type="ECO:0000256" key="10">
    <source>
        <dbReference type="ARBA" id="ARBA00022989"/>
    </source>
</evidence>
<keyword evidence="15" id="KW-1185">Reference proteome</keyword>
<comment type="similarity">
    <text evidence="3">Belongs to the peptidase M50B family.</text>
</comment>
<dbReference type="GO" id="GO:0006508">
    <property type="term" value="P:proteolysis"/>
    <property type="evidence" value="ECO:0007669"/>
    <property type="project" value="UniProtKB-KW"/>
</dbReference>
<accession>A0A7J7IQ52</accession>
<keyword evidence="7 13" id="KW-0812">Transmembrane</keyword>
<feature type="compositionally biased region" description="Basic and acidic residues" evidence="12">
    <location>
        <begin position="117"/>
        <end position="127"/>
    </location>
</feature>
<dbReference type="GO" id="GO:0009507">
    <property type="term" value="C:chloroplast"/>
    <property type="evidence" value="ECO:0007669"/>
    <property type="project" value="UniProtKB-SubCell"/>
</dbReference>
<feature type="transmembrane region" description="Helical" evidence="13">
    <location>
        <begin position="517"/>
        <end position="534"/>
    </location>
</feature>
<feature type="region of interest" description="Disordered" evidence="12">
    <location>
        <begin position="15"/>
        <end position="129"/>
    </location>
</feature>
<name>A0A7J7IQ52_9RHOD</name>
<keyword evidence="4" id="KW-0150">Chloroplast</keyword>
<feature type="compositionally biased region" description="Basic and acidic residues" evidence="12">
    <location>
        <begin position="54"/>
        <end position="84"/>
    </location>
</feature>
<protein>
    <recommendedName>
        <fullName evidence="16">Transmembrane protein</fullName>
    </recommendedName>
</protein>
<evidence type="ECO:0000256" key="7">
    <source>
        <dbReference type="ARBA" id="ARBA00022692"/>
    </source>
</evidence>
<dbReference type="GO" id="GO:0008233">
    <property type="term" value="F:peptidase activity"/>
    <property type="evidence" value="ECO:0007669"/>
    <property type="project" value="UniProtKB-KW"/>
</dbReference>
<keyword evidence="9" id="KW-0809">Transit peptide</keyword>
<evidence type="ECO:0000256" key="4">
    <source>
        <dbReference type="ARBA" id="ARBA00022528"/>
    </source>
</evidence>
<sequence>MVPLSSAIGFAFGSRGVKSRSLHSKQTVPSVSRTRGKHTAVFPLARSRHKRESFRRDTWLSSKESRESSRKTNCSEEGEKKRLVSDSVSSTDKAHREGKGAADTAVGSIEKAVLSQGEREDRRHTDGEPEDMLARLQADLPVIRQIFGADTFFPTEDVVGKRGVIYRGNLRNNPEEVYQRLTKRLQALLGETYVLSLLEGDETGRAFVLIEPNRSGSRAVNATFKISWLKREEALTFVVALMFCALTAITVFIRVGTILGPEYGDLRRVTFANGLKPFYLGVFLSMSLAQSLQRLIAWRHRCSISPPIMLPSPQLGTFGSVYHLDESPPDRTALFDIAMAGGGLPFILSIIVFVIGAILTSLAVGLPLSSVAHSMTNVHNYVYVPVHWIYHDSFLLGMIARAFLHVQPVPQEISASVGQNFSPLVLVHPLLLVGANLVQISALSLLPLRQLDGWRILAAIFGRRAAGLLSRLTVLFLLLGAARYPHLLLYLAVILFGPWKVDRQCRNEVSEPNNVRLVFGYLVIVLMIFAMCPFSQR</sequence>
<evidence type="ECO:0000256" key="6">
    <source>
        <dbReference type="ARBA" id="ARBA00022670"/>
    </source>
</evidence>
<feature type="transmembrane region" description="Helical" evidence="13">
    <location>
        <begin position="278"/>
        <end position="296"/>
    </location>
</feature>
<evidence type="ECO:0000256" key="12">
    <source>
        <dbReference type="SAM" id="MobiDB-lite"/>
    </source>
</evidence>
<organism evidence="14 15">
    <name type="scientific">Cyanidiococcus yangmingshanensis</name>
    <dbReference type="NCBI Taxonomy" id="2690220"/>
    <lineage>
        <taxon>Eukaryota</taxon>
        <taxon>Rhodophyta</taxon>
        <taxon>Bangiophyceae</taxon>
        <taxon>Cyanidiales</taxon>
        <taxon>Cyanidiaceae</taxon>
        <taxon>Cyanidiococcus</taxon>
    </lineage>
</organism>
<comment type="subcellular location">
    <subcellularLocation>
        <location evidence="1">Membrane</location>
        <topology evidence="1">Multi-pass membrane protein</topology>
    </subcellularLocation>
    <subcellularLocation>
        <location evidence="2">Plastid</location>
        <location evidence="2">Chloroplast</location>
    </subcellularLocation>
</comment>
<keyword evidence="5" id="KW-0934">Plastid</keyword>
<keyword evidence="11 13" id="KW-0472">Membrane</keyword>